<dbReference type="InterPro" id="IPR013320">
    <property type="entry name" value="ConA-like_dom_sf"/>
</dbReference>
<dbReference type="EMBL" id="AEON01000002">
    <property type="protein sequence ID" value="EFT82780.1"/>
    <property type="molecule type" value="Genomic_DNA"/>
</dbReference>
<keyword evidence="1" id="KW-1133">Transmembrane helix</keyword>
<name>E6K1Z2_PARDN</name>
<proteinExistence type="predicted"/>
<dbReference type="HOGENOM" id="CLU_823491_0_0_11"/>
<comment type="caution">
    <text evidence="2">The sequence shown here is derived from an EMBL/GenBank/DDBJ whole genome shotgun (WGS) entry which is preliminary data.</text>
</comment>
<keyword evidence="3" id="KW-1185">Reference proteome</keyword>
<keyword evidence="1" id="KW-0472">Membrane</keyword>
<evidence type="ECO:0000256" key="1">
    <source>
        <dbReference type="SAM" id="Phobius"/>
    </source>
</evidence>
<dbReference type="SUPFAM" id="SSF49899">
    <property type="entry name" value="Concanavalin A-like lectins/glucanases"/>
    <property type="match status" value="1"/>
</dbReference>
<dbReference type="Gene3D" id="2.60.120.200">
    <property type="match status" value="1"/>
</dbReference>
<accession>E6K1Z2</accession>
<dbReference type="Pfam" id="PF18483">
    <property type="entry name" value="Lectin_L-type_dom"/>
    <property type="match status" value="1"/>
</dbReference>
<evidence type="ECO:0000313" key="3">
    <source>
        <dbReference type="Proteomes" id="UP000004946"/>
    </source>
</evidence>
<protein>
    <submittedName>
        <fullName evidence="2">Uncharacterized protein</fullName>
    </submittedName>
</protein>
<keyword evidence="1" id="KW-0812">Transmembrane</keyword>
<dbReference type="eggNOG" id="COG5492">
    <property type="taxonomic scope" value="Bacteria"/>
</dbReference>
<organism evidence="2 3">
    <name type="scientific">Parascardovia denticolens DSM 10105 = JCM 12538</name>
    <dbReference type="NCBI Taxonomy" id="864564"/>
    <lineage>
        <taxon>Bacteria</taxon>
        <taxon>Bacillati</taxon>
        <taxon>Actinomycetota</taxon>
        <taxon>Actinomycetes</taxon>
        <taxon>Bifidobacteriales</taxon>
        <taxon>Bifidobacteriaceae</taxon>
        <taxon>Parascardovia</taxon>
    </lineage>
</organism>
<dbReference type="InterPro" id="IPR056573">
    <property type="entry name" value="Lectin_L-type_dom"/>
</dbReference>
<dbReference type="Proteomes" id="UP000004946">
    <property type="component" value="Chromosome"/>
</dbReference>
<reference evidence="2 3" key="1">
    <citation type="submission" date="2010-12" db="EMBL/GenBank/DDBJ databases">
        <authorList>
            <person name="Muzny D."/>
            <person name="Qin X."/>
            <person name="Buhay C."/>
            <person name="Dugan-Rocha S."/>
            <person name="Ding Y."/>
            <person name="Chen G."/>
            <person name="Hawes A."/>
            <person name="Holder M."/>
            <person name="Jhangiani S."/>
            <person name="Johnson A."/>
            <person name="Khan Z."/>
            <person name="Li Z."/>
            <person name="Liu W."/>
            <person name="Liu X."/>
            <person name="Perez L."/>
            <person name="Shen H."/>
            <person name="Wang Q."/>
            <person name="Watt J."/>
            <person name="Xi L."/>
            <person name="Xin Y."/>
            <person name="Zhou J."/>
            <person name="Deng J."/>
            <person name="Jiang H."/>
            <person name="Liu Y."/>
            <person name="Qu J."/>
            <person name="Song X.-Z."/>
            <person name="Zhang L."/>
            <person name="Villasana D."/>
            <person name="Johnson A."/>
            <person name="Liu J."/>
            <person name="Liyanage D."/>
            <person name="Lorensuhewa L."/>
            <person name="Robinson T."/>
            <person name="Song A."/>
            <person name="Song B.-B."/>
            <person name="Dinh H."/>
            <person name="Thornton R."/>
            <person name="Coyle M."/>
            <person name="Francisco L."/>
            <person name="Jackson L."/>
            <person name="Javaid M."/>
            <person name="Korchina V."/>
            <person name="Kovar C."/>
            <person name="Mata R."/>
            <person name="Mathew T."/>
            <person name="Ngo R."/>
            <person name="Nguyen L."/>
            <person name="Nguyen N."/>
            <person name="Okwuonu G."/>
            <person name="Ongeri F."/>
            <person name="Pham C."/>
            <person name="Simmons D."/>
            <person name="Wilczek-Boney K."/>
            <person name="Hale W."/>
            <person name="Jakkamsetti A."/>
            <person name="Pham P."/>
            <person name="Ruth R."/>
            <person name="San Lucas F."/>
            <person name="Warren J."/>
            <person name="Zhang J."/>
            <person name="Zhao Z."/>
            <person name="Zhou C."/>
            <person name="Zhu D."/>
            <person name="Lee S."/>
            <person name="Bess C."/>
            <person name="Blankenburg K."/>
            <person name="Forbes L."/>
            <person name="Fu Q."/>
            <person name="Gubbala S."/>
            <person name="Hirani K."/>
            <person name="Jayaseelan J.C."/>
            <person name="Lara F."/>
            <person name="Munidasa M."/>
            <person name="Palculict T."/>
            <person name="Patil S."/>
            <person name="Pu L.-L."/>
            <person name="Saada N."/>
            <person name="Tang L."/>
            <person name="Weissenberger G."/>
            <person name="Zhu Y."/>
            <person name="Hemphill L."/>
            <person name="Shang Y."/>
            <person name="Youmans B."/>
            <person name="Ayvaz T."/>
            <person name="Ross M."/>
            <person name="Santibanez J."/>
            <person name="Aqrawi P."/>
            <person name="Gross S."/>
            <person name="Joshi V."/>
            <person name="Fowler G."/>
            <person name="Nazareth L."/>
            <person name="Reid J."/>
            <person name="Worley K."/>
            <person name="Petrosino J."/>
            <person name="Highlander S."/>
            <person name="Gibbs R."/>
        </authorList>
    </citation>
    <scope>NUCLEOTIDE SEQUENCE [LARGE SCALE GENOMIC DNA]</scope>
    <source>
        <strain evidence="2 3">DSM 10105</strain>
    </source>
</reference>
<evidence type="ECO:0000313" key="2">
    <source>
        <dbReference type="EMBL" id="EFT82780.1"/>
    </source>
</evidence>
<feature type="transmembrane region" description="Helical" evidence="1">
    <location>
        <begin position="59"/>
        <end position="77"/>
    </location>
</feature>
<dbReference type="RefSeq" id="WP_006289557.1">
    <property type="nucleotide sequence ID" value="NZ_AP012333.1"/>
</dbReference>
<dbReference type="CDD" id="cd01951">
    <property type="entry name" value="lectin_L-type"/>
    <property type="match status" value="1"/>
</dbReference>
<dbReference type="AlphaFoldDB" id="E6K1Z2"/>
<sequence>MVNHFFGQPVVPKHAKRFSGSHILGEAGYDSIGEVTFHNQEGFQYEFLPFQGRLSKKSIVILEVFMVIFLTWTLIIVSNRVLNGPLTVTTSNYSTAFGSMGTAINQFNPKTGVQTFTKDTDWQQGAIALKSPINLDRDFSITLSVNLGNKDSQKFGSDGIAFFFHSGSAWEFGHSGGSLAIGGIKDAFGFKLDTYYNSQSDAEKGAKKGMQYSADPPQFVAKSFGAFINTQGVNSRGENDSQVPKGFSQVLFSNPLPQEIPPPDHNEFRDFSLIYNGETKMMTIRYAGVVWEKNVKEWIGRSSKWYFSIAATTGSGYHNRQQVRIQRCEFTPAKINS</sequence>
<gene>
    <name evidence="2" type="ORF">HMPREF0620_1465</name>
</gene>